<name>A0A3E3IQ46_9FIRM</name>
<evidence type="ECO:0000256" key="2">
    <source>
        <dbReference type="ARBA" id="ARBA00022692"/>
    </source>
</evidence>
<evidence type="ECO:0000313" key="10">
    <source>
        <dbReference type="Proteomes" id="UP000261166"/>
    </source>
</evidence>
<dbReference type="PANTHER" id="PTHR10846">
    <property type="entry name" value="SODIUM/POTASSIUM/CALCIUM EXCHANGER"/>
    <property type="match status" value="1"/>
</dbReference>
<comment type="caution">
    <text evidence="8">The sequence shown here is derived from an EMBL/GenBank/DDBJ whole genome shotgun (WGS) entry which is preliminary data.</text>
</comment>
<dbReference type="GO" id="GO:0005262">
    <property type="term" value="F:calcium channel activity"/>
    <property type="evidence" value="ECO:0007669"/>
    <property type="project" value="TreeGrafter"/>
</dbReference>
<feature type="transmembrane region" description="Helical" evidence="5">
    <location>
        <begin position="209"/>
        <end position="232"/>
    </location>
</feature>
<evidence type="ECO:0000256" key="3">
    <source>
        <dbReference type="ARBA" id="ARBA00022989"/>
    </source>
</evidence>
<dbReference type="InterPro" id="IPR004837">
    <property type="entry name" value="NaCa_Exmemb"/>
</dbReference>
<dbReference type="EMBL" id="QVLU01000018">
    <property type="protein sequence ID" value="RGE69176.1"/>
    <property type="molecule type" value="Genomic_DNA"/>
</dbReference>
<feature type="domain" description="Sodium/calcium exchanger membrane region" evidence="6">
    <location>
        <begin position="4"/>
        <end position="146"/>
    </location>
</feature>
<evidence type="ECO:0000313" key="7">
    <source>
        <dbReference type="EMBL" id="RGE63435.1"/>
    </source>
</evidence>
<evidence type="ECO:0000256" key="4">
    <source>
        <dbReference type="ARBA" id="ARBA00023136"/>
    </source>
</evidence>
<feature type="domain" description="Sodium/calcium exchanger membrane region" evidence="6">
    <location>
        <begin position="175"/>
        <end position="315"/>
    </location>
</feature>
<gene>
    <name evidence="8" type="ORF">DWY69_19025</name>
    <name evidence="7" type="ORF">DXC51_05590</name>
</gene>
<feature type="transmembrane region" description="Helical" evidence="5">
    <location>
        <begin position="175"/>
        <end position="203"/>
    </location>
</feature>
<feature type="transmembrane region" description="Helical" evidence="5">
    <location>
        <begin position="273"/>
        <end position="291"/>
    </location>
</feature>
<keyword evidence="2 5" id="KW-0812">Transmembrane</keyword>
<keyword evidence="9" id="KW-1185">Reference proteome</keyword>
<evidence type="ECO:0000313" key="8">
    <source>
        <dbReference type="EMBL" id="RGE69176.1"/>
    </source>
</evidence>
<dbReference type="InterPro" id="IPR044880">
    <property type="entry name" value="NCX_ion-bd_dom_sf"/>
</dbReference>
<reference evidence="8 10" key="1">
    <citation type="submission" date="2018-08" db="EMBL/GenBank/DDBJ databases">
        <title>A genome reference for cultivated species of the human gut microbiota.</title>
        <authorList>
            <person name="Zou Y."/>
            <person name="Xue W."/>
            <person name="Luo G."/>
        </authorList>
    </citation>
    <scope>NUCLEOTIDE SEQUENCE [LARGE SCALE GENOMIC DNA]</scope>
    <source>
        <strain evidence="8 10">AF26-4BH</strain>
        <strain evidence="7">TF05-5AC</strain>
    </source>
</reference>
<proteinExistence type="predicted"/>
<comment type="subcellular location">
    <subcellularLocation>
        <location evidence="1">Membrane</location>
        <topology evidence="1">Multi-pass membrane protein</topology>
    </subcellularLocation>
</comment>
<dbReference type="AlphaFoldDB" id="A0A3E3IQ46"/>
<dbReference type="OrthoDB" id="9794225at2"/>
<evidence type="ECO:0000256" key="1">
    <source>
        <dbReference type="ARBA" id="ARBA00004141"/>
    </source>
</evidence>
<protein>
    <submittedName>
        <fullName evidence="8">Sodium:calcium antiporter</fullName>
    </submittedName>
</protein>
<dbReference type="Pfam" id="PF01699">
    <property type="entry name" value="Na_Ca_ex"/>
    <property type="match status" value="2"/>
</dbReference>
<feature type="transmembrane region" description="Helical" evidence="5">
    <location>
        <begin position="102"/>
        <end position="122"/>
    </location>
</feature>
<dbReference type="GO" id="GO:0008273">
    <property type="term" value="F:calcium, potassium:sodium antiporter activity"/>
    <property type="evidence" value="ECO:0007669"/>
    <property type="project" value="TreeGrafter"/>
</dbReference>
<dbReference type="NCBIfam" id="TIGR00367">
    <property type="entry name" value="calcium/sodium antiporter"/>
    <property type="match status" value="1"/>
</dbReference>
<feature type="transmembrane region" description="Helical" evidence="5">
    <location>
        <begin position="239"/>
        <end position="261"/>
    </location>
</feature>
<evidence type="ECO:0000259" key="6">
    <source>
        <dbReference type="Pfam" id="PF01699"/>
    </source>
</evidence>
<dbReference type="EMBL" id="QVLV01000003">
    <property type="protein sequence ID" value="RGE63435.1"/>
    <property type="molecule type" value="Genomic_DNA"/>
</dbReference>
<dbReference type="GO" id="GO:0005886">
    <property type="term" value="C:plasma membrane"/>
    <property type="evidence" value="ECO:0007669"/>
    <property type="project" value="TreeGrafter"/>
</dbReference>
<evidence type="ECO:0000313" key="9">
    <source>
        <dbReference type="Proteomes" id="UP000260812"/>
    </source>
</evidence>
<feature type="transmembrane region" description="Helical" evidence="5">
    <location>
        <begin position="128"/>
        <end position="144"/>
    </location>
</feature>
<feature type="transmembrane region" description="Helical" evidence="5">
    <location>
        <begin position="66"/>
        <end position="90"/>
    </location>
</feature>
<dbReference type="Proteomes" id="UP000260812">
    <property type="component" value="Unassembled WGS sequence"/>
</dbReference>
<dbReference type="GO" id="GO:0006874">
    <property type="term" value="P:intracellular calcium ion homeostasis"/>
    <property type="evidence" value="ECO:0007669"/>
    <property type="project" value="TreeGrafter"/>
</dbReference>
<keyword evidence="4 5" id="KW-0472">Membrane</keyword>
<dbReference type="Proteomes" id="UP000261166">
    <property type="component" value="Unassembled WGS sequence"/>
</dbReference>
<accession>A0A3E3IQ46</accession>
<organism evidence="8 10">
    <name type="scientific">Eisenbergiella massiliensis</name>
    <dbReference type="NCBI Taxonomy" id="1720294"/>
    <lineage>
        <taxon>Bacteria</taxon>
        <taxon>Bacillati</taxon>
        <taxon>Bacillota</taxon>
        <taxon>Clostridia</taxon>
        <taxon>Lachnospirales</taxon>
        <taxon>Lachnospiraceae</taxon>
        <taxon>Eisenbergiella</taxon>
    </lineage>
</organism>
<evidence type="ECO:0000256" key="5">
    <source>
        <dbReference type="SAM" id="Phobius"/>
    </source>
</evidence>
<dbReference type="PANTHER" id="PTHR10846:SF8">
    <property type="entry name" value="INNER MEMBRANE PROTEIN YRBG"/>
    <property type="match status" value="1"/>
</dbReference>
<keyword evidence="3 5" id="KW-1133">Transmembrane helix</keyword>
<dbReference type="InterPro" id="IPR004481">
    <property type="entry name" value="K/Na/Ca-exchanger"/>
</dbReference>
<dbReference type="Gene3D" id="1.20.1420.30">
    <property type="entry name" value="NCX, central ion-binding region"/>
    <property type="match status" value="2"/>
</dbReference>
<sequence>MVSVILLFVLGLVLICFGGDKLVDASVALARKIGIPQIVVGATIVSIGTTLPEILVSTTAAFDGSAAISAGNAFGSIICNTALIAGLTQLLRPVKKVEFGSLAWRSLFFFATILALTAYGWFTGHFDRMAGIVLLVLFGVYAWLNMVRSKSEEEETAETEESLEELKKISLPRNLMLLAFCAVLLFWGANLLVDNGIIIAGYLGVPERVIAVTAIALGTSLPELVTSIMSVVKGCENVGLGNIIGANILNLLLVIGIPATVTGIELEAQTVRVDAPLGALVMAVLIVPILFRKKASRIQGAALLAVYGLYCAFNFF</sequence>